<dbReference type="EMBL" id="CP062943">
    <property type="protein sequence ID" value="QOL56168.1"/>
    <property type="molecule type" value="Genomic_DNA"/>
</dbReference>
<dbReference type="Proteomes" id="UP000593918">
    <property type="component" value="Chromosome"/>
</dbReference>
<dbReference type="AlphaFoldDB" id="A0A7L9UN79"/>
<evidence type="ECO:0000313" key="3">
    <source>
        <dbReference type="EMBL" id="QOL56168.1"/>
    </source>
</evidence>
<feature type="region of interest" description="Disordered" evidence="1">
    <location>
        <begin position="67"/>
        <end position="120"/>
    </location>
</feature>
<reference evidence="4 5" key="1">
    <citation type="submission" date="2020-10" db="EMBL/GenBank/DDBJ databases">
        <title>Genome sequencing of Bifidobacterium longum subsp. longum KCTC 5915.</title>
        <authorList>
            <person name="Kim J."/>
        </authorList>
    </citation>
    <scope>NUCLEOTIDE SEQUENCE [LARGE SCALE GENOMIC DNA]</scope>
    <source>
        <strain evidence="4 5">KCTC 5915</strain>
    </source>
</reference>
<evidence type="ECO:0000313" key="5">
    <source>
        <dbReference type="Proteomes" id="UP000593918"/>
    </source>
</evidence>
<name>A0A7L9UN79_BIFLL</name>
<dbReference type="PROSITE" id="PS51257">
    <property type="entry name" value="PROKAR_LIPOPROTEIN"/>
    <property type="match status" value="1"/>
</dbReference>
<keyword evidence="2" id="KW-1133">Transmembrane helix</keyword>
<sequence>MNDRSRMMLYALTAVACVIWIWQSAKEAMADGTMISTSNIIFLVCIGVAAVYCAANALILWWRQPSKEDAENDDAADTPDGTDTDTADAEGSEDDTDDDDDVETDVATTDADASPTTNRQ</sequence>
<feature type="compositionally biased region" description="Low complexity" evidence="1">
    <location>
        <begin position="105"/>
        <end position="120"/>
    </location>
</feature>
<proteinExistence type="predicted"/>
<feature type="transmembrane region" description="Helical" evidence="2">
    <location>
        <begin position="40"/>
        <end position="62"/>
    </location>
</feature>
<organism evidence="4 5">
    <name type="scientific">Bifidobacterium longum subsp. longum</name>
    <dbReference type="NCBI Taxonomy" id="1679"/>
    <lineage>
        <taxon>Bacteria</taxon>
        <taxon>Bacillati</taxon>
        <taxon>Actinomycetota</taxon>
        <taxon>Actinomycetes</taxon>
        <taxon>Bifidobacteriales</taxon>
        <taxon>Bifidobacteriaceae</taxon>
        <taxon>Bifidobacterium</taxon>
    </lineage>
</organism>
<evidence type="ECO:0000256" key="1">
    <source>
        <dbReference type="SAM" id="MobiDB-lite"/>
    </source>
</evidence>
<gene>
    <name evidence="3" type="ORF">BL5915_00110</name>
    <name evidence="4" type="ORF">BL5915_11200</name>
</gene>
<evidence type="ECO:0000256" key="2">
    <source>
        <dbReference type="SAM" id="Phobius"/>
    </source>
</evidence>
<evidence type="ECO:0008006" key="6">
    <source>
        <dbReference type="Google" id="ProtNLM"/>
    </source>
</evidence>
<dbReference type="EMBL" id="CP062943">
    <property type="protein sequence ID" value="QOL56338.1"/>
    <property type="molecule type" value="Genomic_DNA"/>
</dbReference>
<feature type="compositionally biased region" description="Acidic residues" evidence="1">
    <location>
        <begin position="70"/>
        <end position="104"/>
    </location>
</feature>
<protein>
    <recommendedName>
        <fullName evidence="6">Lipoprotein</fullName>
    </recommendedName>
</protein>
<keyword evidence="2" id="KW-0812">Transmembrane</keyword>
<evidence type="ECO:0000313" key="4">
    <source>
        <dbReference type="EMBL" id="QOL56338.1"/>
    </source>
</evidence>
<accession>A0A7L9UN79</accession>
<keyword evidence="2" id="KW-0472">Membrane</keyword>